<dbReference type="Proteomes" id="UP000235786">
    <property type="component" value="Unassembled WGS sequence"/>
</dbReference>
<gene>
    <name evidence="1" type="ORF">L207DRAFT_223277</name>
</gene>
<dbReference type="AlphaFoldDB" id="A0A2J6QWA9"/>
<keyword evidence="2" id="KW-1185">Reference proteome</keyword>
<protein>
    <submittedName>
        <fullName evidence="1">Uncharacterized protein</fullName>
    </submittedName>
</protein>
<dbReference type="EMBL" id="KZ613966">
    <property type="protein sequence ID" value="PMD30558.1"/>
    <property type="molecule type" value="Genomic_DNA"/>
</dbReference>
<organism evidence="1 2">
    <name type="scientific">Hyaloscypha variabilis (strain UAMH 11265 / GT02V1 / F)</name>
    <name type="common">Meliniomyces variabilis</name>
    <dbReference type="NCBI Taxonomy" id="1149755"/>
    <lineage>
        <taxon>Eukaryota</taxon>
        <taxon>Fungi</taxon>
        <taxon>Dikarya</taxon>
        <taxon>Ascomycota</taxon>
        <taxon>Pezizomycotina</taxon>
        <taxon>Leotiomycetes</taxon>
        <taxon>Helotiales</taxon>
        <taxon>Hyaloscyphaceae</taxon>
        <taxon>Hyaloscypha</taxon>
        <taxon>Hyaloscypha variabilis</taxon>
    </lineage>
</organism>
<reference evidence="1 2" key="1">
    <citation type="submission" date="2016-04" db="EMBL/GenBank/DDBJ databases">
        <title>A degradative enzymes factory behind the ericoid mycorrhizal symbiosis.</title>
        <authorList>
            <consortium name="DOE Joint Genome Institute"/>
            <person name="Martino E."/>
            <person name="Morin E."/>
            <person name="Grelet G."/>
            <person name="Kuo A."/>
            <person name="Kohler A."/>
            <person name="Daghino S."/>
            <person name="Barry K."/>
            <person name="Choi C."/>
            <person name="Cichocki N."/>
            <person name="Clum A."/>
            <person name="Copeland A."/>
            <person name="Hainaut M."/>
            <person name="Haridas S."/>
            <person name="Labutti K."/>
            <person name="Lindquist E."/>
            <person name="Lipzen A."/>
            <person name="Khouja H.-R."/>
            <person name="Murat C."/>
            <person name="Ohm R."/>
            <person name="Olson A."/>
            <person name="Spatafora J."/>
            <person name="Veneault-Fourrey C."/>
            <person name="Henrissat B."/>
            <person name="Grigoriev I."/>
            <person name="Martin F."/>
            <person name="Perotto S."/>
        </authorList>
    </citation>
    <scope>NUCLEOTIDE SEQUENCE [LARGE SCALE GENOMIC DNA]</scope>
    <source>
        <strain evidence="1 2">F</strain>
    </source>
</reference>
<proteinExistence type="predicted"/>
<sequence length="123" mass="14148">MRMHPLDLMMYVQSKGLMCLRRYEAYDLENFFLASTLRACATRLLGASLRRHIVNILYIKSSRHFLVVVLSTCSISADQVPRYLPTCDSRHTSKNGQKLSVSIQLYLVTPTEIVATQHKHYSQ</sequence>
<name>A0A2J6QWA9_HYAVF</name>
<accession>A0A2J6QWA9</accession>
<evidence type="ECO:0000313" key="2">
    <source>
        <dbReference type="Proteomes" id="UP000235786"/>
    </source>
</evidence>
<evidence type="ECO:0000313" key="1">
    <source>
        <dbReference type="EMBL" id="PMD30558.1"/>
    </source>
</evidence>